<evidence type="ECO:0000313" key="2">
    <source>
        <dbReference type="EMBL" id="SAK49118.1"/>
    </source>
</evidence>
<name>A0A157ZU99_9BURK</name>
<keyword evidence="1" id="KW-1133">Transmembrane helix</keyword>
<reference evidence="2" key="1">
    <citation type="submission" date="2016-01" db="EMBL/GenBank/DDBJ databases">
        <authorList>
            <person name="Peeters C."/>
        </authorList>
    </citation>
    <scope>NUCLEOTIDE SEQUENCE [LARGE SCALE GENOMIC DNA]</scope>
    <source>
        <strain evidence="2">LMG 29323</strain>
    </source>
</reference>
<accession>A0A157ZU99</accession>
<comment type="caution">
    <text evidence="2">The sequence shown here is derived from an EMBL/GenBank/DDBJ whole genome shotgun (WGS) entry which is preliminary data.</text>
</comment>
<evidence type="ECO:0000313" key="3">
    <source>
        <dbReference type="Proteomes" id="UP000054911"/>
    </source>
</evidence>
<sequence length="262" mass="29536">MERFNPLKSRLAACLVIAVVALVLIVLSKYVDAWWSGLLQNFGSGLLTSLLLIVAYDRILEIRQQTEAKKREQTGLRKLNYALSRHIRGILFDIYRSSTEAQPVPALRSYRDFVKTHFAQEAQHLNILATSPASYPVQQPYADWIGKTHEVFQQQLQRWIAAYAPSVSANIGMAVEDVLESEYMRGASQFAQLSGQMQATRISVLPFFNQGVCQNYADRLCAVIDYVEASTGQPVGEFENDDWHNALYPVSHARVHNGPLPH</sequence>
<organism evidence="2 3">
    <name type="scientific">Caballeronia pedi</name>
    <dbReference type="NCBI Taxonomy" id="1777141"/>
    <lineage>
        <taxon>Bacteria</taxon>
        <taxon>Pseudomonadati</taxon>
        <taxon>Pseudomonadota</taxon>
        <taxon>Betaproteobacteria</taxon>
        <taxon>Burkholderiales</taxon>
        <taxon>Burkholderiaceae</taxon>
        <taxon>Caballeronia</taxon>
    </lineage>
</organism>
<proteinExistence type="predicted"/>
<gene>
    <name evidence="2" type="ORF">AWB80_01304</name>
</gene>
<keyword evidence="1" id="KW-0812">Transmembrane</keyword>
<feature type="transmembrane region" description="Helical" evidence="1">
    <location>
        <begin position="38"/>
        <end position="56"/>
    </location>
</feature>
<dbReference type="EMBL" id="FCOE02000003">
    <property type="protein sequence ID" value="SAK49118.1"/>
    <property type="molecule type" value="Genomic_DNA"/>
</dbReference>
<dbReference type="Proteomes" id="UP000054911">
    <property type="component" value="Unassembled WGS sequence"/>
</dbReference>
<keyword evidence="1" id="KW-0472">Membrane</keyword>
<evidence type="ECO:0000256" key="1">
    <source>
        <dbReference type="SAM" id="Phobius"/>
    </source>
</evidence>
<keyword evidence="3" id="KW-1185">Reference proteome</keyword>
<dbReference type="AlphaFoldDB" id="A0A157ZU99"/>
<protein>
    <submittedName>
        <fullName evidence="2">Uncharacterized protein</fullName>
    </submittedName>
</protein>